<evidence type="ECO:0000256" key="6">
    <source>
        <dbReference type="ARBA" id="ARBA00023064"/>
    </source>
</evidence>
<dbReference type="PANTHER" id="PTHR43661">
    <property type="entry name" value="D-XYLONATE DEHYDRATASE"/>
    <property type="match status" value="1"/>
</dbReference>
<dbReference type="EC" id="4.2.1.12" evidence="9 10"/>
<dbReference type="RefSeq" id="WP_374038451.1">
    <property type="nucleotide sequence ID" value="NZ_CP169082.1"/>
</dbReference>
<dbReference type="Pfam" id="PF24877">
    <property type="entry name" value="ILV_EDD_C"/>
    <property type="match status" value="1"/>
</dbReference>
<dbReference type="GO" id="GO:0004456">
    <property type="term" value="F:phosphogluconate dehydratase activity"/>
    <property type="evidence" value="ECO:0007669"/>
    <property type="project" value="UniProtKB-EC"/>
</dbReference>
<protein>
    <recommendedName>
        <fullName evidence="9 10">Phosphogluconate dehydratase</fullName>
        <ecNumber evidence="9 10">4.2.1.12</ecNumber>
    </recommendedName>
</protein>
<evidence type="ECO:0000256" key="9">
    <source>
        <dbReference type="HAMAP-Rule" id="MF_02094"/>
    </source>
</evidence>
<dbReference type="InterPro" id="IPR042096">
    <property type="entry name" value="Dihydro-acid_dehy_C"/>
</dbReference>
<keyword evidence="14" id="KW-1185">Reference proteome</keyword>
<comment type="cofactor">
    <cofactor evidence="9">
        <name>[4Fe-4S] cluster</name>
        <dbReference type="ChEBI" id="CHEBI:49883"/>
    </cofactor>
    <text evidence="9">Binds 1 [4Fe-4S] cluster.</text>
</comment>
<evidence type="ECO:0000256" key="2">
    <source>
        <dbReference type="ARBA" id="ARBA00022485"/>
    </source>
</evidence>
<accession>A0ABW0FLS9</accession>
<comment type="caution">
    <text evidence="13">The sequence shown here is derived from an EMBL/GenBank/DDBJ whole genome shotgun (WGS) entry which is preliminary data.</text>
</comment>
<dbReference type="EMBL" id="JBHSLF010000002">
    <property type="protein sequence ID" value="MFC5342521.1"/>
    <property type="molecule type" value="Genomic_DNA"/>
</dbReference>
<evidence type="ECO:0000313" key="14">
    <source>
        <dbReference type="Proteomes" id="UP001596152"/>
    </source>
</evidence>
<dbReference type="InterPro" id="IPR056740">
    <property type="entry name" value="ILV_EDD_C"/>
</dbReference>
<dbReference type="Gene3D" id="3.50.30.80">
    <property type="entry name" value="IlvD/EDD C-terminal domain-like"/>
    <property type="match status" value="1"/>
</dbReference>
<dbReference type="PROSITE" id="PS00886">
    <property type="entry name" value="ILVD_EDD_1"/>
    <property type="match status" value="1"/>
</dbReference>
<sequence>MALHPVVAEVTQRIIERSRETRTDYLRRMDAARDAGIGRAKLSCANWAHAFAGQTIADKLAVMDGKTPNLGIVTAYNDMLSAHQPFERFPEVIRAATREVGATAQVAGGTPAMCDGVTQGRPGMELSLFSRDVIAMSVGVALTHDAFDAAMMLGVCDKIVPGLFMGALAFGHLPVVFAPAGPMPSGIPNAEKARVRAEYAQGKVDRQTLLESEIGSYHSPGTCTFYGTANSNQMMMELGGLHMPSTAFVHPETGLRDALTAAAAKRAIELSRSGECRMADVVDEKSVVNMIVALLATGGSTNHAIHLVAMARAAGVLIDWTDMDQLSAVTPLLARVYPNGSADVNAFQAAGGVAFVARELAKAGHIHSDVTTIMGHGIEAYFKEPTMVDGELVWKDGVVESLDRDILRPASDPFDTEGGLRLVQGNLGRAVIKISAVKPQHRTVEARARVFDAQEDVLAAFQAGELDEGCVIVLRFQGPKANGMPELHSLSPLMSVLQDRGVPIALVTDGRMSGASGKTPAAIHITPEALEGGPLAYVQDGDLIRLDAEAGVVAVDADLTTRQRAQPNSVQSWGYGRELFGAFRNAVSSAERGASVCFAAEPTEKQPEIRDVADANVQNRAVDA</sequence>
<feature type="binding site" evidence="9">
    <location>
        <position position="223"/>
    </location>
    <ligand>
        <name>[4Fe-4S] cluster</name>
        <dbReference type="ChEBI" id="CHEBI:49883"/>
    </ligand>
</feature>
<dbReference type="PANTHER" id="PTHR43661:SF1">
    <property type="entry name" value="PHOSPHOGLUCONATE DEHYDRATASE"/>
    <property type="match status" value="1"/>
</dbReference>
<keyword evidence="4 9" id="KW-0408">Iron</keyword>
<keyword evidence="3 9" id="KW-0479">Metal-binding</keyword>
<organism evidence="13 14">
    <name type="scientific">Brevundimonas staleyi</name>
    <dbReference type="NCBI Taxonomy" id="74326"/>
    <lineage>
        <taxon>Bacteria</taxon>
        <taxon>Pseudomonadati</taxon>
        <taxon>Pseudomonadota</taxon>
        <taxon>Alphaproteobacteria</taxon>
        <taxon>Caulobacterales</taxon>
        <taxon>Caulobacteraceae</taxon>
        <taxon>Brevundimonas</taxon>
    </lineage>
</organism>
<evidence type="ECO:0000259" key="11">
    <source>
        <dbReference type="Pfam" id="PF00920"/>
    </source>
</evidence>
<feature type="binding site" evidence="9">
    <location>
        <position position="156"/>
    </location>
    <ligand>
        <name>[4Fe-4S] cluster</name>
        <dbReference type="ChEBI" id="CHEBI:49883"/>
    </ligand>
</feature>
<evidence type="ECO:0000256" key="3">
    <source>
        <dbReference type="ARBA" id="ARBA00022723"/>
    </source>
</evidence>
<proteinExistence type="inferred from homology"/>
<dbReference type="NCBIfam" id="TIGR01196">
    <property type="entry name" value="edd"/>
    <property type="match status" value="1"/>
</dbReference>
<dbReference type="Proteomes" id="UP001596152">
    <property type="component" value="Unassembled WGS sequence"/>
</dbReference>
<dbReference type="PROSITE" id="PS00887">
    <property type="entry name" value="ILVD_EDD_2"/>
    <property type="match status" value="1"/>
</dbReference>
<keyword evidence="5 9" id="KW-0411">Iron-sulfur</keyword>
<keyword evidence="7 9" id="KW-0456">Lyase</keyword>
<evidence type="ECO:0000313" key="13">
    <source>
        <dbReference type="EMBL" id="MFC5342521.1"/>
    </source>
</evidence>
<dbReference type="HAMAP" id="MF_02094">
    <property type="entry name" value="Edd"/>
    <property type="match status" value="1"/>
</dbReference>
<evidence type="ECO:0000256" key="4">
    <source>
        <dbReference type="ARBA" id="ARBA00023004"/>
    </source>
</evidence>
<evidence type="ECO:0000259" key="12">
    <source>
        <dbReference type="Pfam" id="PF24877"/>
    </source>
</evidence>
<keyword evidence="8 9" id="KW-0119">Carbohydrate metabolism</keyword>
<dbReference type="Pfam" id="PF00920">
    <property type="entry name" value="ILVD_EDD_N"/>
    <property type="match status" value="1"/>
</dbReference>
<keyword evidence="2 9" id="KW-0004">4Fe-4S</keyword>
<dbReference type="InterPro" id="IPR037237">
    <property type="entry name" value="IlvD/EDD_N"/>
</dbReference>
<gene>
    <name evidence="9 13" type="primary">edd</name>
    <name evidence="13" type="ORF">ACFPIE_01260</name>
</gene>
<evidence type="ECO:0000256" key="8">
    <source>
        <dbReference type="ARBA" id="ARBA00023277"/>
    </source>
</evidence>
<evidence type="ECO:0000256" key="10">
    <source>
        <dbReference type="NCBIfam" id="TIGR01196"/>
    </source>
</evidence>
<evidence type="ECO:0000256" key="1">
    <source>
        <dbReference type="ARBA" id="ARBA00006486"/>
    </source>
</evidence>
<comment type="catalytic activity">
    <reaction evidence="9">
        <text>6-phospho-D-gluconate = 2-dehydro-3-deoxy-6-phospho-D-gluconate + H2O</text>
        <dbReference type="Rhea" id="RHEA:17277"/>
        <dbReference type="ChEBI" id="CHEBI:15377"/>
        <dbReference type="ChEBI" id="CHEBI:57569"/>
        <dbReference type="ChEBI" id="CHEBI:58759"/>
        <dbReference type="EC" id="4.2.1.12"/>
    </reaction>
</comment>
<dbReference type="SUPFAM" id="SSF52016">
    <property type="entry name" value="LeuD/IlvD-like"/>
    <property type="match status" value="1"/>
</dbReference>
<comment type="similarity">
    <text evidence="1 9">Belongs to the IlvD/Edd family.</text>
</comment>
<evidence type="ECO:0000256" key="7">
    <source>
        <dbReference type="ARBA" id="ARBA00023239"/>
    </source>
</evidence>
<evidence type="ECO:0000256" key="5">
    <source>
        <dbReference type="ARBA" id="ARBA00023014"/>
    </source>
</evidence>
<comment type="function">
    <text evidence="9">Catalyzes the dehydration of 6-phospho-D-gluconate to 2-dehydro-3-deoxy-6-phospho-D-gluconate.</text>
</comment>
<feature type="domain" description="Dihydroxy-acid/6-phosphogluconate dehydratase N-terminal" evidence="11">
    <location>
        <begin position="68"/>
        <end position="379"/>
    </location>
</feature>
<dbReference type="InterPro" id="IPR004786">
    <property type="entry name" value="6-phosphgluc_deHydtase"/>
</dbReference>
<dbReference type="InterPro" id="IPR000581">
    <property type="entry name" value="ILV_EDD_N"/>
</dbReference>
<reference evidence="14" key="1">
    <citation type="journal article" date="2019" name="Int. J. Syst. Evol. Microbiol.">
        <title>The Global Catalogue of Microorganisms (GCM) 10K type strain sequencing project: providing services to taxonomists for standard genome sequencing and annotation.</title>
        <authorList>
            <consortium name="The Broad Institute Genomics Platform"/>
            <consortium name="The Broad Institute Genome Sequencing Center for Infectious Disease"/>
            <person name="Wu L."/>
            <person name="Ma J."/>
        </authorList>
    </citation>
    <scope>NUCLEOTIDE SEQUENCE [LARGE SCALE GENOMIC DNA]</scope>
    <source>
        <strain evidence="14">JCM 12125</strain>
    </source>
</reference>
<feature type="domain" description="Dihydroxy-acid/6-phosphogluconate dehydratase C-terminal" evidence="12">
    <location>
        <begin position="405"/>
        <end position="594"/>
    </location>
</feature>
<name>A0ABW0FLS9_9CAUL</name>
<comment type="pathway">
    <text evidence="9">Carbohydrate metabolism; Entner-Doudoroff pathway.</text>
</comment>
<dbReference type="SUPFAM" id="SSF143975">
    <property type="entry name" value="IlvD/EDD N-terminal domain-like"/>
    <property type="match status" value="1"/>
</dbReference>
<keyword evidence="6 9" id="KW-0311">Gluconate utilization</keyword>
<dbReference type="InterPro" id="IPR020558">
    <property type="entry name" value="DiOHA_6PGluconate_deHydtase_CS"/>
</dbReference>